<dbReference type="Proteomes" id="UP000230852">
    <property type="component" value="Unassembled WGS sequence"/>
</dbReference>
<gene>
    <name evidence="5" type="ORF">COU28_04540</name>
</gene>
<keyword evidence="4" id="KW-0482">Metalloprotease</keyword>
<dbReference type="GO" id="GO:0006508">
    <property type="term" value="P:proteolysis"/>
    <property type="evidence" value="ECO:0007669"/>
    <property type="project" value="UniProtKB-KW"/>
</dbReference>
<sequence length="120" mass="14014">MGLKDVWPTYLVIAIYYAQSMSFLELFNFLQKEYGLSNHKAWSACFRAKRGMSDTSLAGGLTRDAIYFRGYLKLVDYLSEDTENRTKSLYAGKISIADIKYLEYLPDWKVKYLNFVELDF</sequence>
<organism evidence="5 6">
    <name type="scientific">Candidatus Magasanikbacteria bacterium CG10_big_fil_rev_8_21_14_0_10_36_16</name>
    <dbReference type="NCBI Taxonomy" id="1974645"/>
    <lineage>
        <taxon>Bacteria</taxon>
        <taxon>Candidatus Magasanikiibacteriota</taxon>
    </lineage>
</organism>
<dbReference type="AlphaFoldDB" id="A0A2H0TXG5"/>
<comment type="caution">
    <text evidence="5">The sequence shown here is derived from an EMBL/GenBank/DDBJ whole genome shotgun (WGS) entry which is preliminary data.</text>
</comment>
<evidence type="ECO:0000256" key="3">
    <source>
        <dbReference type="ARBA" id="ARBA00022801"/>
    </source>
</evidence>
<protein>
    <submittedName>
        <fullName evidence="5">Uncharacterized protein</fullName>
    </submittedName>
</protein>
<dbReference type="Pfam" id="PF08014">
    <property type="entry name" value="MATCAP"/>
    <property type="match status" value="1"/>
</dbReference>
<dbReference type="GO" id="GO:0008237">
    <property type="term" value="F:metallopeptidase activity"/>
    <property type="evidence" value="ECO:0007669"/>
    <property type="project" value="UniProtKB-KW"/>
</dbReference>
<dbReference type="EMBL" id="PFBU01000086">
    <property type="protein sequence ID" value="PIR77909.1"/>
    <property type="molecule type" value="Genomic_DNA"/>
</dbReference>
<dbReference type="InterPro" id="IPR012548">
    <property type="entry name" value="MATCAP"/>
</dbReference>
<evidence type="ECO:0000313" key="5">
    <source>
        <dbReference type="EMBL" id="PIR77909.1"/>
    </source>
</evidence>
<evidence type="ECO:0000256" key="4">
    <source>
        <dbReference type="ARBA" id="ARBA00023049"/>
    </source>
</evidence>
<proteinExistence type="predicted"/>
<comment type="cofactor">
    <cofactor evidence="1">
        <name>Zn(2+)</name>
        <dbReference type="ChEBI" id="CHEBI:29105"/>
    </cofactor>
</comment>
<evidence type="ECO:0000256" key="1">
    <source>
        <dbReference type="ARBA" id="ARBA00001947"/>
    </source>
</evidence>
<dbReference type="PANTHER" id="PTHR31817:SF0">
    <property type="entry name" value="CHROMOSOME UNDETERMINED SCAFFOLD_67, WHOLE GENOME SHOTGUN SEQUENCE"/>
    <property type="match status" value="1"/>
</dbReference>
<name>A0A2H0TXG5_9BACT</name>
<accession>A0A2H0TXG5</accession>
<evidence type="ECO:0000256" key="2">
    <source>
        <dbReference type="ARBA" id="ARBA00022670"/>
    </source>
</evidence>
<reference evidence="6" key="1">
    <citation type="submission" date="2017-09" db="EMBL/GenBank/DDBJ databases">
        <title>Depth-based differentiation of microbial function through sediment-hosted aquifers and enrichment of novel symbionts in the deep terrestrial subsurface.</title>
        <authorList>
            <person name="Probst A.J."/>
            <person name="Ladd B."/>
            <person name="Jarett J.K."/>
            <person name="Geller-Mcgrath D.E."/>
            <person name="Sieber C.M.K."/>
            <person name="Emerson J.B."/>
            <person name="Anantharaman K."/>
            <person name="Thomas B.C."/>
            <person name="Malmstrom R."/>
            <person name="Stieglmeier M."/>
            <person name="Klingl A."/>
            <person name="Woyke T."/>
            <person name="Ryan C.M."/>
            <person name="Banfield J.F."/>
        </authorList>
    </citation>
    <scope>NUCLEOTIDE SEQUENCE [LARGE SCALE GENOMIC DNA]</scope>
</reference>
<keyword evidence="2" id="KW-0645">Protease</keyword>
<dbReference type="PANTHER" id="PTHR31817">
    <property type="match status" value="1"/>
</dbReference>
<keyword evidence="3" id="KW-0378">Hydrolase</keyword>
<evidence type="ECO:0000313" key="6">
    <source>
        <dbReference type="Proteomes" id="UP000230852"/>
    </source>
</evidence>